<dbReference type="STRING" id="78245.Xaut_4519"/>
<keyword evidence="2" id="KW-1185">Reference proteome</keyword>
<dbReference type="HOGENOM" id="CLU_2775011_0_0_5"/>
<dbReference type="Proteomes" id="UP000002417">
    <property type="component" value="Chromosome"/>
</dbReference>
<evidence type="ECO:0000313" key="2">
    <source>
        <dbReference type="Proteomes" id="UP000002417"/>
    </source>
</evidence>
<reference evidence="1 2" key="1">
    <citation type="submission" date="2007-07" db="EMBL/GenBank/DDBJ databases">
        <title>Complete sequence of chromosome of Xanthobacter autotrophicus Py2.</title>
        <authorList>
            <consortium name="US DOE Joint Genome Institute"/>
            <person name="Copeland A."/>
            <person name="Lucas S."/>
            <person name="Lapidus A."/>
            <person name="Barry K."/>
            <person name="Glavina del Rio T."/>
            <person name="Hammon N."/>
            <person name="Israni S."/>
            <person name="Dalin E."/>
            <person name="Tice H."/>
            <person name="Pitluck S."/>
            <person name="Sims D."/>
            <person name="Brettin T."/>
            <person name="Bruce D."/>
            <person name="Detter J.C."/>
            <person name="Han C."/>
            <person name="Tapia R."/>
            <person name="Brainard J."/>
            <person name="Schmutz J."/>
            <person name="Larimer F."/>
            <person name="Land M."/>
            <person name="Hauser L."/>
            <person name="Kyrpides N."/>
            <person name="Kim E."/>
            <person name="Ensigns S.A."/>
            <person name="Richardson P."/>
        </authorList>
    </citation>
    <scope>NUCLEOTIDE SEQUENCE [LARGE SCALE GENOMIC DNA]</scope>
    <source>
        <strain evidence="2">ATCC BAA-1158 / Py2</strain>
    </source>
</reference>
<evidence type="ECO:0000313" key="1">
    <source>
        <dbReference type="EMBL" id="ABS69740.1"/>
    </source>
</evidence>
<dbReference type="EMBL" id="CP000781">
    <property type="protein sequence ID" value="ABS69740.1"/>
    <property type="molecule type" value="Genomic_DNA"/>
</dbReference>
<protein>
    <submittedName>
        <fullName evidence="1">Uncharacterized protein</fullName>
    </submittedName>
</protein>
<name>A7INZ4_XANP2</name>
<gene>
    <name evidence="1" type="ordered locus">Xaut_4519</name>
</gene>
<sequence length="69" mass="7507">MATTNGPTPTHTELELAEDYCQVAITLTFATDEEAELVFDKMAASIKANLLEIKAVQPRSPIDNDRGAE</sequence>
<dbReference type="KEGG" id="xau:Xaut_4519"/>
<dbReference type="AlphaFoldDB" id="A7INZ4"/>
<accession>A7INZ4</accession>
<organism evidence="1 2">
    <name type="scientific">Xanthobacter autotrophicus (strain ATCC BAA-1158 / Py2)</name>
    <dbReference type="NCBI Taxonomy" id="78245"/>
    <lineage>
        <taxon>Bacteria</taxon>
        <taxon>Pseudomonadati</taxon>
        <taxon>Pseudomonadota</taxon>
        <taxon>Alphaproteobacteria</taxon>
        <taxon>Hyphomicrobiales</taxon>
        <taxon>Xanthobacteraceae</taxon>
        <taxon>Xanthobacter</taxon>
    </lineage>
</organism>
<proteinExistence type="predicted"/>